<accession>A0A6I6EAR0</accession>
<feature type="transmembrane region" description="Helical" evidence="1">
    <location>
        <begin position="12"/>
        <end position="34"/>
    </location>
</feature>
<dbReference type="RefSeq" id="WP_153974208.1">
    <property type="nucleotide sequence ID" value="NZ_CP039268.1"/>
</dbReference>
<keyword evidence="3" id="KW-1185">Reference proteome</keyword>
<dbReference type="EMBL" id="CP039268">
    <property type="protein sequence ID" value="QGU32009.1"/>
    <property type="molecule type" value="Genomic_DNA"/>
</dbReference>
<keyword evidence="1" id="KW-1133">Transmembrane helix</keyword>
<gene>
    <name evidence="2" type="ORF">E6P07_02810</name>
</gene>
<evidence type="ECO:0000256" key="1">
    <source>
        <dbReference type="SAM" id="Phobius"/>
    </source>
</evidence>
<name>A0A6I6EAR0_THETI</name>
<dbReference type="AlphaFoldDB" id="A0A6I6EAR0"/>
<dbReference type="Proteomes" id="UP000426424">
    <property type="component" value="Chromosome"/>
</dbReference>
<organism evidence="2 3">
    <name type="scientific">Thermochromatium tepidum ATCC 43061</name>
    <dbReference type="NCBI Taxonomy" id="316276"/>
    <lineage>
        <taxon>Bacteria</taxon>
        <taxon>Pseudomonadati</taxon>
        <taxon>Pseudomonadota</taxon>
        <taxon>Gammaproteobacteria</taxon>
        <taxon>Chromatiales</taxon>
        <taxon>Chromatiaceae</taxon>
        <taxon>Thermochromatium</taxon>
    </lineage>
</organism>
<dbReference type="InterPro" id="IPR012902">
    <property type="entry name" value="N_methyl_site"/>
</dbReference>
<dbReference type="KEGG" id="ttp:E6P07_02810"/>
<reference evidence="2 3" key="1">
    <citation type="submission" date="2019-12" db="EMBL/GenBank/DDBJ databases">
        <title>The complete genome of the thermophilic, anoxygenic phototrophic gammaproteobacterium Thermochromatium tepidum.</title>
        <authorList>
            <person name="Sattley W.M."/>
            <person name="Swingley W.D."/>
            <person name="Burchell B.M."/>
            <person name="Gurbani S.A."/>
            <person name="Kujawa C.M."/>
            <person name="Nuccio D.A."/>
            <person name="Schladweiler J."/>
            <person name="Shaffer K.N."/>
            <person name="Stokes L.M."/>
            <person name="Touchman J.W."/>
            <person name="Blankenship R.E."/>
            <person name="Madigan M.T."/>
        </authorList>
    </citation>
    <scope>NUCLEOTIDE SEQUENCE [LARGE SCALE GENOMIC DNA]</scope>
    <source>
        <strain evidence="2 3">ATCC 43061</strain>
    </source>
</reference>
<proteinExistence type="predicted"/>
<dbReference type="Pfam" id="PF07963">
    <property type="entry name" value="N_methyl"/>
    <property type="match status" value="1"/>
</dbReference>
<evidence type="ECO:0000313" key="3">
    <source>
        <dbReference type="Proteomes" id="UP000426424"/>
    </source>
</evidence>
<keyword evidence="1" id="KW-0812">Transmembrane</keyword>
<evidence type="ECO:0000313" key="2">
    <source>
        <dbReference type="EMBL" id="QGU32009.1"/>
    </source>
</evidence>
<dbReference type="PROSITE" id="PS00409">
    <property type="entry name" value="PROKAR_NTER_METHYL"/>
    <property type="match status" value="1"/>
</dbReference>
<protein>
    <submittedName>
        <fullName evidence="2">General secretion pathway protein GspH</fullName>
    </submittedName>
</protein>
<dbReference type="OrthoDB" id="7864109at2"/>
<sequence>MHPGRSQGGFSLLEVLVAFAILALSLGVLLGIFARATSATIASAQYSQAATLAESLLNRVGYEITLEEGSVSGDTENGFSWELTLVEMDLADEFPTSTPPVRAYRVNAIVLWFDAGRPRRLMLSTLKLAEPLANTAS</sequence>
<keyword evidence="1" id="KW-0472">Membrane</keyword>